<feature type="region of interest" description="Disordered" evidence="4">
    <location>
        <begin position="1"/>
        <end position="34"/>
    </location>
</feature>
<reference evidence="7" key="3">
    <citation type="journal article" date="2014" name="Nature">
        <title>Elephant shark genome provides unique insights into gnathostome evolution.</title>
        <authorList>
            <consortium name="International Elephant Shark Genome Sequencing Consortium"/>
            <person name="Venkatesh B."/>
            <person name="Lee A.P."/>
            <person name="Ravi V."/>
            <person name="Maurya A.K."/>
            <person name="Lian M.M."/>
            <person name="Swann J.B."/>
            <person name="Ohta Y."/>
            <person name="Flajnik M.F."/>
            <person name="Sutoh Y."/>
            <person name="Kasahara M."/>
            <person name="Hoon S."/>
            <person name="Gangu V."/>
            <person name="Roy S.W."/>
            <person name="Irimia M."/>
            <person name="Korzh V."/>
            <person name="Kondrychyn I."/>
            <person name="Lim Z.W."/>
            <person name="Tay B.H."/>
            <person name="Tohari S."/>
            <person name="Kong K.W."/>
            <person name="Ho S."/>
            <person name="Lorente-Galdos B."/>
            <person name="Quilez J."/>
            <person name="Marques-Bonet T."/>
            <person name="Raney B.J."/>
            <person name="Ingham P.W."/>
            <person name="Tay A."/>
            <person name="Hillier L.W."/>
            <person name="Minx P."/>
            <person name="Boehm T."/>
            <person name="Wilson R.K."/>
            <person name="Brenner S."/>
            <person name="Warren W.C."/>
        </authorList>
    </citation>
    <scope>NUCLEOTIDE SEQUENCE [LARGE SCALE GENOMIC DNA]</scope>
</reference>
<dbReference type="OMA" id="WQQKVDN"/>
<dbReference type="GO" id="GO:0005882">
    <property type="term" value="C:intermediate filament"/>
    <property type="evidence" value="ECO:0007669"/>
    <property type="project" value="UniProtKB-KW"/>
</dbReference>
<dbReference type="PANTHER" id="PTHR45652">
    <property type="entry name" value="GLIAL FIBRILLARY ACIDIC PROTEIN"/>
    <property type="match status" value="1"/>
</dbReference>
<keyword evidence="7" id="KW-1185">Reference proteome</keyword>
<evidence type="ECO:0000313" key="7">
    <source>
        <dbReference type="Proteomes" id="UP000314986"/>
    </source>
</evidence>
<dbReference type="STRING" id="7868.ENSCMIP00000011159"/>
<dbReference type="AlphaFoldDB" id="A0A4W3HPB2"/>
<keyword evidence="1" id="KW-0403">Intermediate filament</keyword>
<reference evidence="7" key="2">
    <citation type="journal article" date="2007" name="PLoS Biol.">
        <title>Survey sequencing and comparative analysis of the elephant shark (Callorhinchus milii) genome.</title>
        <authorList>
            <person name="Venkatesh B."/>
            <person name="Kirkness E.F."/>
            <person name="Loh Y.H."/>
            <person name="Halpern A.L."/>
            <person name="Lee A.P."/>
            <person name="Johnson J."/>
            <person name="Dandona N."/>
            <person name="Viswanathan L.D."/>
            <person name="Tay A."/>
            <person name="Venter J.C."/>
            <person name="Strausberg R.L."/>
            <person name="Brenner S."/>
        </authorList>
    </citation>
    <scope>NUCLEOTIDE SEQUENCE [LARGE SCALE GENOMIC DNA]</scope>
</reference>
<dbReference type="GO" id="GO:0005200">
    <property type="term" value="F:structural constituent of cytoskeleton"/>
    <property type="evidence" value="ECO:0007669"/>
    <property type="project" value="TreeGrafter"/>
</dbReference>
<dbReference type="InterPro" id="IPR050405">
    <property type="entry name" value="Intermediate_filament"/>
</dbReference>
<feature type="coiled-coil region" evidence="3">
    <location>
        <begin position="207"/>
        <end position="322"/>
    </location>
</feature>
<dbReference type="InParanoid" id="A0A4W3HPB2"/>
<dbReference type="GeneTree" id="ENSGT00970000197809"/>
<dbReference type="InterPro" id="IPR039008">
    <property type="entry name" value="IF_rod_dom"/>
</dbReference>
<dbReference type="GO" id="GO:0005737">
    <property type="term" value="C:cytoplasm"/>
    <property type="evidence" value="ECO:0007669"/>
    <property type="project" value="TreeGrafter"/>
</dbReference>
<sequence>HHHHRRPPSPSSGRACGRLLPPPPLHHGSASGSNCSDNDFHDGIVEGKVQIKGLNERFTKYINNTVLNLQRKNKELLAELKRLQREEFTAVENAYEKDKQEFMAKIEETQNEMALLRVEKDRIKTRLDKEAVLKREFDRDFQELKKKYDDGGLTIERLQCQLKALEAQLVQLKVVKDAERVFWQQKVDNLQNLELSNSSTMDLGQSLRHMRHEYEQMAKRNKDELERFKQKFEENNVPLQKIKKEIEAYRGAVNDLKIKDGLQKNQMQEKEREMNRIKEYNKALEKKLDSHAAENQNMFAVNAALEQELLCYKSLLSQVEKKAKSYNAPPCVATPPAPTKPAEDWDKIRVIFRCSSLWKFGFIALRFEILDLDARFCNLVRIGTFLTRDNFF</sequence>
<dbReference type="PANTHER" id="PTHR45652:SF21">
    <property type="entry name" value="ZINC FINGER CCCH DOMAIN-CONTAINING PROTEIN 13-LIKE ISOFORM X1"/>
    <property type="match status" value="1"/>
</dbReference>
<feature type="coiled-coil region" evidence="3">
    <location>
        <begin position="66"/>
        <end position="126"/>
    </location>
</feature>
<proteinExistence type="predicted"/>
<dbReference type="SMART" id="SM01391">
    <property type="entry name" value="Filament"/>
    <property type="match status" value="1"/>
</dbReference>
<protein>
    <recommendedName>
        <fullName evidence="5">IF rod domain-containing protein</fullName>
    </recommendedName>
</protein>
<evidence type="ECO:0000313" key="6">
    <source>
        <dbReference type="Ensembl" id="ENSCMIP00000011159.1"/>
    </source>
</evidence>
<feature type="domain" description="IF rod" evidence="5">
    <location>
        <begin position="46"/>
        <end position="322"/>
    </location>
</feature>
<evidence type="ECO:0000256" key="3">
    <source>
        <dbReference type="SAM" id="Coils"/>
    </source>
</evidence>
<evidence type="ECO:0000256" key="2">
    <source>
        <dbReference type="ARBA" id="ARBA00023054"/>
    </source>
</evidence>
<dbReference type="Pfam" id="PF00038">
    <property type="entry name" value="Filament"/>
    <property type="match status" value="1"/>
</dbReference>
<accession>A0A4W3HPB2</accession>
<evidence type="ECO:0000259" key="5">
    <source>
        <dbReference type="SMART" id="SM01391"/>
    </source>
</evidence>
<dbReference type="Proteomes" id="UP000314986">
    <property type="component" value="Unassembled WGS sequence"/>
</dbReference>
<dbReference type="GO" id="GO:0045109">
    <property type="term" value="P:intermediate filament organization"/>
    <property type="evidence" value="ECO:0007669"/>
    <property type="project" value="TreeGrafter"/>
</dbReference>
<organism evidence="6 7">
    <name type="scientific">Callorhinchus milii</name>
    <name type="common">Ghost shark</name>
    <dbReference type="NCBI Taxonomy" id="7868"/>
    <lineage>
        <taxon>Eukaryota</taxon>
        <taxon>Metazoa</taxon>
        <taxon>Chordata</taxon>
        <taxon>Craniata</taxon>
        <taxon>Vertebrata</taxon>
        <taxon>Chondrichthyes</taxon>
        <taxon>Holocephali</taxon>
        <taxon>Chimaeriformes</taxon>
        <taxon>Callorhinchidae</taxon>
        <taxon>Callorhinchus</taxon>
    </lineage>
</organism>
<reference evidence="6" key="5">
    <citation type="submission" date="2025-09" db="UniProtKB">
        <authorList>
            <consortium name="Ensembl"/>
        </authorList>
    </citation>
    <scope>IDENTIFICATION</scope>
</reference>
<evidence type="ECO:0000256" key="1">
    <source>
        <dbReference type="ARBA" id="ARBA00022754"/>
    </source>
</evidence>
<name>A0A4W3HPB2_CALMI</name>
<evidence type="ECO:0000256" key="4">
    <source>
        <dbReference type="SAM" id="MobiDB-lite"/>
    </source>
</evidence>
<dbReference type="Ensembl" id="ENSCMIT00000011438.1">
    <property type="protein sequence ID" value="ENSCMIP00000011159.1"/>
    <property type="gene ID" value="ENSCMIG00000005816.1"/>
</dbReference>
<keyword evidence="2 3" id="KW-0175">Coiled coil</keyword>
<reference evidence="7" key="1">
    <citation type="journal article" date="2006" name="Science">
        <title>Ancient noncoding elements conserved in the human genome.</title>
        <authorList>
            <person name="Venkatesh B."/>
            <person name="Kirkness E.F."/>
            <person name="Loh Y.H."/>
            <person name="Halpern A.L."/>
            <person name="Lee A.P."/>
            <person name="Johnson J."/>
            <person name="Dandona N."/>
            <person name="Viswanathan L.D."/>
            <person name="Tay A."/>
            <person name="Venter J.C."/>
            <person name="Strausberg R.L."/>
            <person name="Brenner S."/>
        </authorList>
    </citation>
    <scope>NUCLEOTIDE SEQUENCE [LARGE SCALE GENOMIC DNA]</scope>
</reference>
<reference evidence="6" key="4">
    <citation type="submission" date="2025-08" db="UniProtKB">
        <authorList>
            <consortium name="Ensembl"/>
        </authorList>
    </citation>
    <scope>IDENTIFICATION</scope>
</reference>